<dbReference type="InterPro" id="IPR044965">
    <property type="entry name" value="Glyco_hydro_17_plant"/>
</dbReference>
<comment type="similarity">
    <text evidence="1 4">Belongs to the glycosyl hydrolase 17 family.</text>
</comment>
<dbReference type="EMBL" id="JACGWO010000004">
    <property type="protein sequence ID" value="KAK4429099.1"/>
    <property type="molecule type" value="Genomic_DNA"/>
</dbReference>
<dbReference type="SUPFAM" id="SSF51445">
    <property type="entry name" value="(Trans)glycosidases"/>
    <property type="match status" value="1"/>
</dbReference>
<dbReference type="GO" id="GO:0005975">
    <property type="term" value="P:carbohydrate metabolic process"/>
    <property type="evidence" value="ECO:0007669"/>
    <property type="project" value="InterPro"/>
</dbReference>
<evidence type="ECO:0000313" key="5">
    <source>
        <dbReference type="EMBL" id="KAK4429099.1"/>
    </source>
</evidence>
<keyword evidence="3" id="KW-0326">Glycosidase</keyword>
<name>A0AAE1YFB6_9LAMI</name>
<comment type="caution">
    <text evidence="5">The sequence shown here is derived from an EMBL/GenBank/DDBJ whole genome shotgun (WGS) entry which is preliminary data.</text>
</comment>
<dbReference type="InterPro" id="IPR000490">
    <property type="entry name" value="Glyco_hydro_17"/>
</dbReference>
<keyword evidence="2" id="KW-0378">Hydrolase</keyword>
<dbReference type="PANTHER" id="PTHR32227">
    <property type="entry name" value="GLUCAN ENDO-1,3-BETA-GLUCOSIDASE BG1-RELATED-RELATED"/>
    <property type="match status" value="1"/>
</dbReference>
<dbReference type="Gene3D" id="3.20.20.80">
    <property type="entry name" value="Glycosidases"/>
    <property type="match status" value="1"/>
</dbReference>
<gene>
    <name evidence="5" type="ORF">Salat_1209900</name>
</gene>
<keyword evidence="6" id="KW-1185">Reference proteome</keyword>
<protein>
    <submittedName>
        <fullName evidence="5">Glucan endo-1,3-beta-glucosidase</fullName>
    </submittedName>
</protein>
<evidence type="ECO:0000256" key="4">
    <source>
        <dbReference type="RuleBase" id="RU004335"/>
    </source>
</evidence>
<organism evidence="5 6">
    <name type="scientific">Sesamum alatum</name>
    <dbReference type="NCBI Taxonomy" id="300844"/>
    <lineage>
        <taxon>Eukaryota</taxon>
        <taxon>Viridiplantae</taxon>
        <taxon>Streptophyta</taxon>
        <taxon>Embryophyta</taxon>
        <taxon>Tracheophyta</taxon>
        <taxon>Spermatophyta</taxon>
        <taxon>Magnoliopsida</taxon>
        <taxon>eudicotyledons</taxon>
        <taxon>Gunneridae</taxon>
        <taxon>Pentapetalae</taxon>
        <taxon>asterids</taxon>
        <taxon>lamiids</taxon>
        <taxon>Lamiales</taxon>
        <taxon>Pedaliaceae</taxon>
        <taxon>Sesamum</taxon>
    </lineage>
</organism>
<dbReference type="GO" id="GO:0004553">
    <property type="term" value="F:hydrolase activity, hydrolyzing O-glycosyl compounds"/>
    <property type="evidence" value="ECO:0007669"/>
    <property type="project" value="InterPro"/>
</dbReference>
<reference evidence="5" key="2">
    <citation type="journal article" date="2024" name="Plant">
        <title>Genomic evolution and insights into agronomic trait innovations of Sesamum species.</title>
        <authorList>
            <person name="Miao H."/>
            <person name="Wang L."/>
            <person name="Qu L."/>
            <person name="Liu H."/>
            <person name="Sun Y."/>
            <person name="Le M."/>
            <person name="Wang Q."/>
            <person name="Wei S."/>
            <person name="Zheng Y."/>
            <person name="Lin W."/>
            <person name="Duan Y."/>
            <person name="Cao H."/>
            <person name="Xiong S."/>
            <person name="Wang X."/>
            <person name="Wei L."/>
            <person name="Li C."/>
            <person name="Ma Q."/>
            <person name="Ju M."/>
            <person name="Zhao R."/>
            <person name="Li G."/>
            <person name="Mu C."/>
            <person name="Tian Q."/>
            <person name="Mei H."/>
            <person name="Zhang T."/>
            <person name="Gao T."/>
            <person name="Zhang H."/>
        </authorList>
    </citation>
    <scope>NUCLEOTIDE SEQUENCE</scope>
    <source>
        <strain evidence="5">3651</strain>
    </source>
</reference>
<evidence type="ECO:0000256" key="2">
    <source>
        <dbReference type="ARBA" id="ARBA00022801"/>
    </source>
</evidence>
<proteinExistence type="inferred from homology"/>
<accession>A0AAE1YFB6</accession>
<reference evidence="5" key="1">
    <citation type="submission" date="2020-06" db="EMBL/GenBank/DDBJ databases">
        <authorList>
            <person name="Li T."/>
            <person name="Hu X."/>
            <person name="Zhang T."/>
            <person name="Song X."/>
            <person name="Zhang H."/>
            <person name="Dai N."/>
            <person name="Sheng W."/>
            <person name="Hou X."/>
            <person name="Wei L."/>
        </authorList>
    </citation>
    <scope>NUCLEOTIDE SEQUENCE</scope>
    <source>
        <strain evidence="5">3651</strain>
        <tissue evidence="5">Leaf</tissue>
    </source>
</reference>
<evidence type="ECO:0000256" key="1">
    <source>
        <dbReference type="ARBA" id="ARBA00008773"/>
    </source>
</evidence>
<evidence type="ECO:0000256" key="3">
    <source>
        <dbReference type="ARBA" id="ARBA00023295"/>
    </source>
</evidence>
<dbReference type="InterPro" id="IPR017853">
    <property type="entry name" value="GH"/>
</dbReference>
<sequence>MFHIVLPALENVHNTISTTGLGSQIKDATGMGVLGTDFPPTDGALRPELGDYLNRNIGFIVNNGIPLLVNIYPYLLYINNKAQINLKYVLFTSADGVVVSGVWYQNLFYAILDAVYVALEESGGSSMEIVVSESGCLLLEETRHRLIMLERTTRI</sequence>
<dbReference type="Proteomes" id="UP001293254">
    <property type="component" value="Unassembled WGS sequence"/>
</dbReference>
<evidence type="ECO:0000313" key="6">
    <source>
        <dbReference type="Proteomes" id="UP001293254"/>
    </source>
</evidence>
<dbReference type="AlphaFoldDB" id="A0AAE1YFB6"/>
<dbReference type="Pfam" id="PF00332">
    <property type="entry name" value="Glyco_hydro_17"/>
    <property type="match status" value="1"/>
</dbReference>